<evidence type="ECO:0000313" key="3">
    <source>
        <dbReference type="Proteomes" id="UP001060919"/>
    </source>
</evidence>
<organism evidence="2 3">
    <name type="scientific">Aureispira anguillae</name>
    <dbReference type="NCBI Taxonomy" id="2864201"/>
    <lineage>
        <taxon>Bacteria</taxon>
        <taxon>Pseudomonadati</taxon>
        <taxon>Bacteroidota</taxon>
        <taxon>Saprospiria</taxon>
        <taxon>Saprospirales</taxon>
        <taxon>Saprospiraceae</taxon>
        <taxon>Aureispira</taxon>
    </lineage>
</organism>
<dbReference type="RefSeq" id="WP_264788994.1">
    <property type="nucleotide sequence ID" value="NZ_AP026867.1"/>
</dbReference>
<evidence type="ECO:0000256" key="1">
    <source>
        <dbReference type="SAM" id="SignalP"/>
    </source>
</evidence>
<keyword evidence="1" id="KW-0732">Signal</keyword>
<dbReference type="AlphaFoldDB" id="A0A915YIT5"/>
<dbReference type="Proteomes" id="UP001060919">
    <property type="component" value="Chromosome"/>
</dbReference>
<reference evidence="2" key="1">
    <citation type="submission" date="2022-09" db="EMBL/GenBank/DDBJ databases">
        <title>Aureispira anguillicida sp. nov., isolated from Leptocephalus of Japanese eel Anguilla japonica.</title>
        <authorList>
            <person name="Yuasa K."/>
            <person name="Mekata T."/>
            <person name="Ikunari K."/>
        </authorList>
    </citation>
    <scope>NUCLEOTIDE SEQUENCE</scope>
    <source>
        <strain evidence="2">EL160426</strain>
    </source>
</reference>
<dbReference type="KEGG" id="aup:AsAng_0044820"/>
<keyword evidence="3" id="KW-1185">Reference proteome</keyword>
<accession>A0A915YIT5</accession>
<gene>
    <name evidence="2" type="ORF">AsAng_0044820</name>
</gene>
<dbReference type="EMBL" id="AP026867">
    <property type="protein sequence ID" value="BDS13741.1"/>
    <property type="molecule type" value="Genomic_DNA"/>
</dbReference>
<evidence type="ECO:0000313" key="2">
    <source>
        <dbReference type="EMBL" id="BDS13741.1"/>
    </source>
</evidence>
<protein>
    <submittedName>
        <fullName evidence="2">Uncharacterized protein</fullName>
    </submittedName>
</protein>
<name>A0A915YIT5_9BACT</name>
<sequence>MRLFIALLFLFLGISPSIQAQEFVYIDDDISDAPLTIKIADEVTFPDLQVVLGRDIPFEDFTVGITPYKQQANYIITKRPTDAERLVKVDNCDNFPDLSILVKDKLSFPDVRIEFRDNSSFVDILIYSEKTTVSEQELIACLLPLIREKAKK</sequence>
<proteinExistence type="predicted"/>
<feature type="chain" id="PRO_5037895712" evidence="1">
    <location>
        <begin position="21"/>
        <end position="152"/>
    </location>
</feature>
<feature type="signal peptide" evidence="1">
    <location>
        <begin position="1"/>
        <end position="20"/>
    </location>
</feature>